<dbReference type="InterPro" id="IPR006439">
    <property type="entry name" value="HAD-SF_hydro_IA"/>
</dbReference>
<dbReference type="CDD" id="cd01427">
    <property type="entry name" value="HAD_like"/>
    <property type="match status" value="1"/>
</dbReference>
<dbReference type="InterPro" id="IPR050155">
    <property type="entry name" value="HAD-like_hydrolase_sf"/>
</dbReference>
<evidence type="ECO:0000256" key="2">
    <source>
        <dbReference type="ARBA" id="ARBA00004818"/>
    </source>
</evidence>
<dbReference type="NCBIfam" id="TIGR01509">
    <property type="entry name" value="HAD-SF-IA-v3"/>
    <property type="match status" value="1"/>
</dbReference>
<dbReference type="Pfam" id="PF00702">
    <property type="entry name" value="Hydrolase"/>
    <property type="match status" value="1"/>
</dbReference>
<dbReference type="PANTHER" id="PTHR43434">
    <property type="entry name" value="PHOSPHOGLYCOLATE PHOSPHATASE"/>
    <property type="match status" value="1"/>
</dbReference>
<name>A0ABW2UGC8_9RHOB</name>
<dbReference type="SFLD" id="SFLDG01129">
    <property type="entry name" value="C1.5:_HAD__Beta-PGM__Phosphata"/>
    <property type="match status" value="1"/>
</dbReference>
<dbReference type="Proteomes" id="UP001596516">
    <property type="component" value="Unassembled WGS sequence"/>
</dbReference>
<evidence type="ECO:0000256" key="3">
    <source>
        <dbReference type="ARBA" id="ARBA00006171"/>
    </source>
</evidence>
<dbReference type="SUPFAM" id="SSF56784">
    <property type="entry name" value="HAD-like"/>
    <property type="match status" value="1"/>
</dbReference>
<dbReference type="Gene3D" id="3.40.50.1000">
    <property type="entry name" value="HAD superfamily/HAD-like"/>
    <property type="match status" value="1"/>
</dbReference>
<dbReference type="SFLD" id="SFLDS00003">
    <property type="entry name" value="Haloacid_Dehalogenase"/>
    <property type="match status" value="1"/>
</dbReference>
<dbReference type="InterPro" id="IPR023198">
    <property type="entry name" value="PGP-like_dom2"/>
</dbReference>
<comment type="similarity">
    <text evidence="3">Belongs to the HAD-like hydrolase superfamily. CbbY/CbbZ/Gph/YieH family.</text>
</comment>
<dbReference type="EMBL" id="JBHTFQ010000001">
    <property type="protein sequence ID" value="MFC7703085.1"/>
    <property type="molecule type" value="Genomic_DNA"/>
</dbReference>
<protein>
    <recommendedName>
        <fullName evidence="4">phosphoglycolate phosphatase</fullName>
        <ecNumber evidence="4">3.1.3.18</ecNumber>
    </recommendedName>
</protein>
<evidence type="ECO:0000256" key="1">
    <source>
        <dbReference type="ARBA" id="ARBA00000830"/>
    </source>
</evidence>
<keyword evidence="5" id="KW-0378">Hydrolase</keyword>
<reference evidence="6" key="1">
    <citation type="journal article" date="2019" name="Int. J. Syst. Evol. Microbiol.">
        <title>The Global Catalogue of Microorganisms (GCM) 10K type strain sequencing project: providing services to taxonomists for standard genome sequencing and annotation.</title>
        <authorList>
            <consortium name="The Broad Institute Genomics Platform"/>
            <consortium name="The Broad Institute Genome Sequencing Center for Infectious Disease"/>
            <person name="Wu L."/>
            <person name="Ma J."/>
        </authorList>
    </citation>
    <scope>NUCLEOTIDE SEQUENCE [LARGE SCALE GENOMIC DNA]</scope>
    <source>
        <strain evidence="6">CGMCC 1.12750</strain>
    </source>
</reference>
<dbReference type="Gene3D" id="1.10.150.240">
    <property type="entry name" value="Putative phosphatase, domain 2"/>
    <property type="match status" value="1"/>
</dbReference>
<dbReference type="PANTHER" id="PTHR43434:SF1">
    <property type="entry name" value="PHOSPHOGLYCOLATE PHOSPHATASE"/>
    <property type="match status" value="1"/>
</dbReference>
<dbReference type="RefSeq" id="WP_377398645.1">
    <property type="nucleotide sequence ID" value="NZ_JBHTFQ010000001.1"/>
</dbReference>
<dbReference type="NCBIfam" id="TIGR01549">
    <property type="entry name" value="HAD-SF-IA-v1"/>
    <property type="match status" value="1"/>
</dbReference>
<comment type="pathway">
    <text evidence="2">Organic acid metabolism; glycolate biosynthesis; glycolate from 2-phosphoglycolate: step 1/1.</text>
</comment>
<gene>
    <name evidence="5" type="ORF">ACFQXB_02610</name>
</gene>
<comment type="caution">
    <text evidence="5">The sequence shown here is derived from an EMBL/GenBank/DDBJ whole genome shotgun (WGS) entry which is preliminary data.</text>
</comment>
<proteinExistence type="inferred from homology"/>
<evidence type="ECO:0000256" key="4">
    <source>
        <dbReference type="ARBA" id="ARBA00013078"/>
    </source>
</evidence>
<dbReference type="InterPro" id="IPR036412">
    <property type="entry name" value="HAD-like_sf"/>
</dbReference>
<comment type="catalytic activity">
    <reaction evidence="1">
        <text>2-phosphoglycolate + H2O = glycolate + phosphate</text>
        <dbReference type="Rhea" id="RHEA:14369"/>
        <dbReference type="ChEBI" id="CHEBI:15377"/>
        <dbReference type="ChEBI" id="CHEBI:29805"/>
        <dbReference type="ChEBI" id="CHEBI:43474"/>
        <dbReference type="ChEBI" id="CHEBI:58033"/>
        <dbReference type="EC" id="3.1.3.18"/>
    </reaction>
</comment>
<sequence length="238" mass="24260">MASVSGILFDKDGTLFDFHATWSAWAARLMRELAKGDDSHAARLGASVGYDLATGRFARDSVVIAGTPAEIAAELLPQLPGQTLAALVARMNELAAAAPMAEAVPLQPLLQGLRRRGLRLGVATNDSEGPAKAHLGAVGVLSCFDFVAGSDSGFGGKPAPGMLLAFAARLGIAPGAVAMVGDSRHDLLAGRAAGMRTVAVLTGPAAEAELAPLADVVLPDIGHLPAWLDRAAVARNSA</sequence>
<organism evidence="5 6">
    <name type="scientific">Plastorhodobacter daqingensis</name>
    <dbReference type="NCBI Taxonomy" id="1387281"/>
    <lineage>
        <taxon>Bacteria</taxon>
        <taxon>Pseudomonadati</taxon>
        <taxon>Pseudomonadota</taxon>
        <taxon>Alphaproteobacteria</taxon>
        <taxon>Rhodobacterales</taxon>
        <taxon>Paracoccaceae</taxon>
        <taxon>Plastorhodobacter</taxon>
    </lineage>
</organism>
<dbReference type="InterPro" id="IPR023214">
    <property type="entry name" value="HAD_sf"/>
</dbReference>
<dbReference type="GO" id="GO:0016787">
    <property type="term" value="F:hydrolase activity"/>
    <property type="evidence" value="ECO:0007669"/>
    <property type="project" value="UniProtKB-KW"/>
</dbReference>
<accession>A0ABW2UGC8</accession>
<evidence type="ECO:0000313" key="5">
    <source>
        <dbReference type="EMBL" id="MFC7703085.1"/>
    </source>
</evidence>
<evidence type="ECO:0000313" key="6">
    <source>
        <dbReference type="Proteomes" id="UP001596516"/>
    </source>
</evidence>
<keyword evidence="6" id="KW-1185">Reference proteome</keyword>
<dbReference type="EC" id="3.1.3.18" evidence="4"/>